<sequence length="647" mass="73520">MAAPVAAHVAGGGEERADAQLERFVALHGPALVSSGVPRQLWPRLHHKLSHEVFDAGEVFGVMLVVEEGDGDDGDSEESKHTNPGDPPSYKVIVTREDGLSASDSNSIFLIDHAWTFRADVARTQLLEVPGLVHRMAQLMGLDFHGEVPDDDTVDDVLAQLWRYSQTYSLAHGSAEEKVPVWYIMDEFGSRIQHSDQPTFCTAPLCYLPEQLTYTLLWPVVDLEKGDEVTRDFAYGERDPLVRTCRLLPWRWADLTHVPTHVLVPPPRSFEVIFKETKESLPLPIEPAVYPKDKVFKVFAEHAQVRDNLHHPRFTLEEGPEAADILYLFTHYKDFRTLSEEQPCVMLSQFPAESLLTVKDCMAAMARIAAGAAGTATGVESDCSGHPAWLPATYNLQTELPQFVSCFQQRQARGEDNHWICKPWNLARGLDTHISNNLSQIIRQRESTPKVVCKYIENPVLFERADVGMVKFDIRYIVLLRSVNPLSLYVYNVFWLRFSNKPFSLERLDDYEKHFTVMNYAPGVVLKQVHHHEFIPLFESQNPAFTWTEVQADIFKAFVELFQAAVIKPAPYGIGHYAQSRAFYAIDLMLKWDTDANGDRIMRPQILEVNFNPDCTRACKYHPSFFDDVFSTLFLDESEGRPVTRLV</sequence>
<reference evidence="4" key="1">
    <citation type="submission" date="2025-08" db="UniProtKB">
        <authorList>
            <consortium name="RefSeq"/>
        </authorList>
    </citation>
    <scope>IDENTIFICATION</scope>
    <source>
        <tissue evidence="4">Sperm</tissue>
    </source>
</reference>
<dbReference type="InterPro" id="IPR057954">
    <property type="entry name" value="SET_TTL12"/>
</dbReference>
<dbReference type="InterPro" id="IPR004344">
    <property type="entry name" value="TTL/TTLL_fam"/>
</dbReference>
<dbReference type="GO" id="GO:0005737">
    <property type="term" value="C:cytoplasm"/>
    <property type="evidence" value="ECO:0007669"/>
    <property type="project" value="TreeGrafter"/>
</dbReference>
<keyword evidence="3" id="KW-1185">Reference proteome</keyword>
<dbReference type="KEGG" id="pmrn:116939941"/>
<dbReference type="PROSITE" id="PS51221">
    <property type="entry name" value="TTL"/>
    <property type="match status" value="1"/>
</dbReference>
<evidence type="ECO:0000313" key="4">
    <source>
        <dbReference type="RefSeq" id="XP_032804901.1"/>
    </source>
</evidence>
<dbReference type="RefSeq" id="XP_032804901.1">
    <property type="nucleotide sequence ID" value="XM_032949010.1"/>
</dbReference>
<dbReference type="Pfam" id="PF03133">
    <property type="entry name" value="TTL"/>
    <property type="match status" value="1"/>
</dbReference>
<evidence type="ECO:0000259" key="2">
    <source>
        <dbReference type="Pfam" id="PF25556"/>
    </source>
</evidence>
<dbReference type="CTD" id="23170"/>
<dbReference type="AlphaFoldDB" id="A0AAJ7SUB7"/>
<feature type="domain" description="Tubulin--tyrosine ligase-like protein 12 SET-like" evidence="2">
    <location>
        <begin position="80"/>
        <end position="253"/>
    </location>
</feature>
<dbReference type="Gene3D" id="3.30.470.20">
    <property type="entry name" value="ATP-grasp fold, B domain"/>
    <property type="match status" value="1"/>
</dbReference>
<feature type="region of interest" description="Disordered" evidence="1">
    <location>
        <begin position="68"/>
        <end position="90"/>
    </location>
</feature>
<dbReference type="PANTHER" id="PTHR46088:SF1">
    <property type="entry name" value="TUBULIN--TYROSINE LIGASE-LIKE PROTEIN 12"/>
    <property type="match status" value="1"/>
</dbReference>
<organism evidence="3 4">
    <name type="scientific">Petromyzon marinus</name>
    <name type="common">Sea lamprey</name>
    <dbReference type="NCBI Taxonomy" id="7757"/>
    <lineage>
        <taxon>Eukaryota</taxon>
        <taxon>Metazoa</taxon>
        <taxon>Chordata</taxon>
        <taxon>Craniata</taxon>
        <taxon>Vertebrata</taxon>
        <taxon>Cyclostomata</taxon>
        <taxon>Hyperoartia</taxon>
        <taxon>Petromyzontiformes</taxon>
        <taxon>Petromyzontidae</taxon>
        <taxon>Petromyzon</taxon>
    </lineage>
</organism>
<dbReference type="InterPro" id="IPR027749">
    <property type="entry name" value="TTLL12"/>
</dbReference>
<evidence type="ECO:0000313" key="3">
    <source>
        <dbReference type="Proteomes" id="UP001318040"/>
    </source>
</evidence>
<proteinExistence type="predicted"/>
<dbReference type="Pfam" id="PF25556">
    <property type="entry name" value="SET_TTL"/>
    <property type="match status" value="1"/>
</dbReference>
<name>A0AAJ7SUB7_PETMA</name>
<accession>A0AAJ7SUB7</accession>
<dbReference type="PANTHER" id="PTHR46088">
    <property type="entry name" value="TUBULIN--TYROSINE LIGASE-LIKE PROTEIN 12"/>
    <property type="match status" value="1"/>
</dbReference>
<evidence type="ECO:0000256" key="1">
    <source>
        <dbReference type="SAM" id="MobiDB-lite"/>
    </source>
</evidence>
<protein>
    <submittedName>
        <fullName evidence="4">Tubulin--tyrosine ligase-like protein 12</fullName>
    </submittedName>
</protein>
<dbReference type="Proteomes" id="UP001318040">
    <property type="component" value="Chromosome 7"/>
</dbReference>
<gene>
    <name evidence="4" type="primary">TTLL12</name>
</gene>